<dbReference type="GeneID" id="136084527"/>
<name>A0ABM4CG58_HYDVU</name>
<dbReference type="Proteomes" id="UP001652625">
    <property type="component" value="Chromosome 09"/>
</dbReference>
<keyword evidence="1" id="KW-1185">Reference proteome</keyword>
<protein>
    <submittedName>
        <fullName evidence="2">Uncharacterized protein LOC136084527</fullName>
    </submittedName>
</protein>
<accession>A0ABM4CG58</accession>
<sequence length="237" mass="27338">MLISEQSRKSSLPNFPRPDRAIDKFEEYTKDYDSSYDVFGSLSPIHYHCISVGSSRKSSIENDRQFFCEDSLSSSDSSCYSNDCTIDALDAIENRHFENALECGYFDGVQLEVRRERKKSYRKVSCNSEKLYEEKVDTPEYLKRTRSRSFEYIPLLKNSKRKNDFDANSEKMRNELVANGINLFEESNTTLDEVHELQQRFYLGLQINSIPSITIQSIDDSSTVSTVSSRTRSLSLV</sequence>
<reference evidence="2" key="1">
    <citation type="submission" date="2025-08" db="UniProtKB">
        <authorList>
            <consortium name="RefSeq"/>
        </authorList>
    </citation>
    <scope>IDENTIFICATION</scope>
</reference>
<dbReference type="RefSeq" id="XP_065660693.1">
    <property type="nucleotide sequence ID" value="XM_065804621.1"/>
</dbReference>
<organism evidence="1 2">
    <name type="scientific">Hydra vulgaris</name>
    <name type="common">Hydra</name>
    <name type="synonym">Hydra attenuata</name>
    <dbReference type="NCBI Taxonomy" id="6087"/>
    <lineage>
        <taxon>Eukaryota</taxon>
        <taxon>Metazoa</taxon>
        <taxon>Cnidaria</taxon>
        <taxon>Hydrozoa</taxon>
        <taxon>Hydroidolina</taxon>
        <taxon>Anthoathecata</taxon>
        <taxon>Aplanulata</taxon>
        <taxon>Hydridae</taxon>
        <taxon>Hydra</taxon>
    </lineage>
</organism>
<gene>
    <name evidence="2" type="primary">LOC136084527</name>
</gene>
<evidence type="ECO:0000313" key="2">
    <source>
        <dbReference type="RefSeq" id="XP_065660693.1"/>
    </source>
</evidence>
<proteinExistence type="predicted"/>
<evidence type="ECO:0000313" key="1">
    <source>
        <dbReference type="Proteomes" id="UP001652625"/>
    </source>
</evidence>